<dbReference type="Proteomes" id="UP000019118">
    <property type="component" value="Unassembled WGS sequence"/>
</dbReference>
<evidence type="ECO:0000256" key="7">
    <source>
        <dbReference type="ARBA" id="ARBA00041344"/>
    </source>
</evidence>
<comment type="subcellular location">
    <subcellularLocation>
        <location evidence="1">Membrane</location>
        <topology evidence="1">Multi-pass membrane protein</topology>
    </subcellularLocation>
</comment>
<dbReference type="GO" id="GO:0032981">
    <property type="term" value="P:mitochondrial respiratory chain complex I assembly"/>
    <property type="evidence" value="ECO:0007669"/>
    <property type="project" value="InterPro"/>
</dbReference>
<dbReference type="EMBL" id="KB739998">
    <property type="protein sequence ID" value="ENN81952.1"/>
    <property type="molecule type" value="Genomic_DNA"/>
</dbReference>
<evidence type="ECO:0000256" key="6">
    <source>
        <dbReference type="ARBA" id="ARBA00040778"/>
    </source>
</evidence>
<evidence type="ECO:0000313" key="10">
    <source>
        <dbReference type="EnsemblMetazoa" id="XP_019772675.1"/>
    </source>
</evidence>
<dbReference type="STRING" id="77166.N6UT74"/>
<dbReference type="EMBL" id="KB631984">
    <property type="protein sequence ID" value="ERL87641.1"/>
    <property type="molecule type" value="Genomic_DNA"/>
</dbReference>
<organism evidence="8">
    <name type="scientific">Dendroctonus ponderosae</name>
    <name type="common">Mountain pine beetle</name>
    <dbReference type="NCBI Taxonomy" id="77166"/>
    <lineage>
        <taxon>Eukaryota</taxon>
        <taxon>Metazoa</taxon>
        <taxon>Ecdysozoa</taxon>
        <taxon>Arthropoda</taxon>
        <taxon>Hexapoda</taxon>
        <taxon>Insecta</taxon>
        <taxon>Pterygota</taxon>
        <taxon>Neoptera</taxon>
        <taxon>Endopterygota</taxon>
        <taxon>Coleoptera</taxon>
        <taxon>Polyphaga</taxon>
        <taxon>Cucujiformia</taxon>
        <taxon>Curculionidae</taxon>
        <taxon>Scolytinae</taxon>
        <taxon>Dendroctonus</taxon>
    </lineage>
</organism>
<dbReference type="OMA" id="SYMNFME"/>
<dbReference type="GO" id="GO:0016020">
    <property type="term" value="C:membrane"/>
    <property type="evidence" value="ECO:0007669"/>
    <property type="project" value="UniProtKB-SubCell"/>
</dbReference>
<dbReference type="InterPro" id="IPR055299">
    <property type="entry name" value="TIMMDC1"/>
</dbReference>
<feature type="non-terminal residue" evidence="8">
    <location>
        <position position="1"/>
    </location>
</feature>
<keyword evidence="5" id="KW-0472">Membrane</keyword>
<evidence type="ECO:0000313" key="12">
    <source>
        <dbReference type="Proteomes" id="UP000030742"/>
    </source>
</evidence>
<accession>N6UT74</accession>
<evidence type="ECO:0000256" key="5">
    <source>
        <dbReference type="ARBA" id="ARBA00023136"/>
    </source>
</evidence>
<comment type="similarity">
    <text evidence="2">Belongs to the Tim17/Tim22/Tim23 family.</text>
</comment>
<dbReference type="PANTHER" id="PTHR13002">
    <property type="entry name" value="C3ORF1 PROTEIN-RELATED"/>
    <property type="match status" value="1"/>
</dbReference>
<name>N6UT74_DENPD</name>
<dbReference type="GO" id="GO:0005739">
    <property type="term" value="C:mitochondrion"/>
    <property type="evidence" value="ECO:0007669"/>
    <property type="project" value="TreeGrafter"/>
</dbReference>
<evidence type="ECO:0000256" key="1">
    <source>
        <dbReference type="ARBA" id="ARBA00004141"/>
    </source>
</evidence>
<dbReference type="KEGG" id="dpa:109546231"/>
<dbReference type="Proteomes" id="UP000030742">
    <property type="component" value="Unassembled WGS sequence"/>
</dbReference>
<evidence type="ECO:0000256" key="3">
    <source>
        <dbReference type="ARBA" id="ARBA00022692"/>
    </source>
</evidence>
<evidence type="ECO:0000313" key="9">
    <source>
        <dbReference type="EMBL" id="ERL87641.1"/>
    </source>
</evidence>
<evidence type="ECO:0000313" key="8">
    <source>
        <dbReference type="EMBL" id="ENN81952.1"/>
    </source>
</evidence>
<keyword evidence="3" id="KW-0812">Transmembrane</keyword>
<dbReference type="PANTHER" id="PTHR13002:SF1">
    <property type="entry name" value="COMPLEX I ASSEMBLY FACTOR TIMMDC1, MITOCHONDRIAL"/>
    <property type="match status" value="1"/>
</dbReference>
<dbReference type="OrthoDB" id="5826189at2759"/>
<dbReference type="HOGENOM" id="CLU_093277_0_0_1"/>
<reference evidence="11 12" key="1">
    <citation type="journal article" date="2013" name="Genome Biol.">
        <title>Draft genome of the mountain pine beetle, Dendroctonus ponderosae Hopkins, a major forest pest.</title>
        <authorList>
            <person name="Keeling C.I."/>
            <person name="Yuen M.M."/>
            <person name="Liao N.Y."/>
            <person name="Docking T.R."/>
            <person name="Chan S.K."/>
            <person name="Taylor G.A."/>
            <person name="Palmquist D.L."/>
            <person name="Jackman S.D."/>
            <person name="Nguyen A."/>
            <person name="Li M."/>
            <person name="Henderson H."/>
            <person name="Janes J.K."/>
            <person name="Zhao Y."/>
            <person name="Pandoh P."/>
            <person name="Moore R."/>
            <person name="Sperling F.A."/>
            <person name="Huber D.P."/>
            <person name="Birol I."/>
            <person name="Jones S.J."/>
            <person name="Bohlmann J."/>
        </authorList>
    </citation>
    <scope>NUCLEOTIDE SEQUENCE</scope>
</reference>
<protein>
    <recommendedName>
        <fullName evidence="6">Complex I assembly factor TIMMDC1, mitochondrial</fullName>
    </recommendedName>
    <alternativeName>
        <fullName evidence="7">Translocase of inner mitochondrial membrane domain-containing protein 1</fullName>
    </alternativeName>
</protein>
<evidence type="ECO:0000256" key="4">
    <source>
        <dbReference type="ARBA" id="ARBA00022989"/>
    </source>
</evidence>
<proteinExistence type="inferred from homology"/>
<dbReference type="Pfam" id="PF02466">
    <property type="entry name" value="Tim17"/>
    <property type="match status" value="1"/>
</dbReference>
<gene>
    <name evidence="9" type="ORF">D910_05032</name>
    <name evidence="8" type="ORF">YQE_01663</name>
</gene>
<evidence type="ECO:0000313" key="11">
    <source>
        <dbReference type="Proteomes" id="UP000019118"/>
    </source>
</evidence>
<dbReference type="AlphaFoldDB" id="N6UT74"/>
<reference evidence="10" key="2">
    <citation type="submission" date="2024-08" db="UniProtKB">
        <authorList>
            <consortium name="EnsemblMetazoa"/>
        </authorList>
    </citation>
    <scope>IDENTIFICATION</scope>
</reference>
<keyword evidence="11" id="KW-1185">Reference proteome</keyword>
<dbReference type="EnsemblMetazoa" id="XM_019917116.1">
    <property type="protein sequence ID" value="XP_019772675.1"/>
    <property type="gene ID" value="LOC109546231"/>
</dbReference>
<sequence length="268" mass="29619">MSDTGFLGFVHHIFDRDKPQQTHTIDTNITQEIKQVTGWKAIKQMFETDEFGTVSPEANSILQSGCMGIVVGAIYGGIVQGKSGYEEFMRNNEVTKFRTPFEAQSKLQEKVTIGFGKGALRWSAKIGLFTTLVISTSTMIQVYTGTYGIKEYAIAGAVAGSMYKFFLGPRAWLAGGAVGGALGFLGGSCTYGILQLTGQSLDDTKYWQQRFTQRREEIIREGLKEAHEEDEFAIVKLHDVEVGKSGESLDNLEKPKTGHLHISLKEEK</sequence>
<keyword evidence="4" id="KW-1133">Transmembrane helix</keyword>
<evidence type="ECO:0000256" key="2">
    <source>
        <dbReference type="ARBA" id="ARBA00008444"/>
    </source>
</evidence>